<keyword evidence="6" id="KW-0051">Antiviral defense</keyword>
<organism evidence="9 10">
    <name type="scientific">Triplophysa rosa</name>
    <name type="common">Cave loach</name>
    <dbReference type="NCBI Taxonomy" id="992332"/>
    <lineage>
        <taxon>Eukaryota</taxon>
        <taxon>Metazoa</taxon>
        <taxon>Chordata</taxon>
        <taxon>Craniata</taxon>
        <taxon>Vertebrata</taxon>
        <taxon>Euteleostomi</taxon>
        <taxon>Actinopterygii</taxon>
        <taxon>Neopterygii</taxon>
        <taxon>Teleostei</taxon>
        <taxon>Ostariophysi</taxon>
        <taxon>Cypriniformes</taxon>
        <taxon>Nemacheilidae</taxon>
        <taxon>Triplophysa</taxon>
    </lineage>
</organism>
<dbReference type="GO" id="GO:0005615">
    <property type="term" value="C:extracellular space"/>
    <property type="evidence" value="ECO:0007669"/>
    <property type="project" value="UniProtKB-KW"/>
</dbReference>
<gene>
    <name evidence="9" type="ORF">IRJ41_012040</name>
</gene>
<keyword evidence="7" id="KW-1015">Disulfide bond</keyword>
<keyword evidence="10" id="KW-1185">Reference proteome</keyword>
<comment type="caution">
    <text evidence="9">The sequence shown here is derived from an EMBL/GenBank/DDBJ whole genome shotgun (WGS) entry which is preliminary data.</text>
</comment>
<evidence type="ECO:0000313" key="9">
    <source>
        <dbReference type="EMBL" id="KAI7797062.1"/>
    </source>
</evidence>
<dbReference type="InterPro" id="IPR000471">
    <property type="entry name" value="Interferon_alpha/beta/delta"/>
</dbReference>
<evidence type="ECO:0000256" key="1">
    <source>
        <dbReference type="ARBA" id="ARBA00004613"/>
    </source>
</evidence>
<comment type="subcellular location">
    <subcellularLocation>
        <location evidence="1">Secreted</location>
    </subcellularLocation>
</comment>
<dbReference type="GO" id="GO:0043330">
    <property type="term" value="P:response to exogenous dsRNA"/>
    <property type="evidence" value="ECO:0007669"/>
    <property type="project" value="TreeGrafter"/>
</dbReference>
<protein>
    <submittedName>
        <fullName evidence="9">Interferon phi 4</fullName>
    </submittedName>
</protein>
<name>A0A9W7TJ73_TRIRA</name>
<dbReference type="GO" id="GO:0006955">
    <property type="term" value="P:immune response"/>
    <property type="evidence" value="ECO:0007669"/>
    <property type="project" value="UniProtKB-ARBA"/>
</dbReference>
<dbReference type="AlphaFoldDB" id="A0A9W7TJ73"/>
<dbReference type="InterPro" id="IPR009079">
    <property type="entry name" value="4_helix_cytokine-like_core"/>
</dbReference>
<comment type="similarity">
    <text evidence="2">Belongs to the alpha/beta interferon family.</text>
</comment>
<sequence length="182" mass="21245">MMFVRSSLLCLVLSVCTLRSVLGCRWIKHKFQHHHRVSLDLIEKMGEKIIEGHKNKSSINPIPYELINSYRTVEAEKQILFVIQTLMEITGVFEDADSAPWDKSTMEDFSNIIHEQIDGLQLCGAFKTKRNKKLHLYFRRLRQMIELKTDAGKGWEIIRARVISILKQLEFFSFYTHGSTKS</sequence>
<accession>A0A9W7TJ73</accession>
<feature type="signal peptide" evidence="8">
    <location>
        <begin position="1"/>
        <end position="23"/>
    </location>
</feature>
<dbReference type="Pfam" id="PF00143">
    <property type="entry name" value="Interferon"/>
    <property type="match status" value="1"/>
</dbReference>
<evidence type="ECO:0000256" key="7">
    <source>
        <dbReference type="ARBA" id="ARBA00023157"/>
    </source>
</evidence>
<evidence type="ECO:0000256" key="5">
    <source>
        <dbReference type="ARBA" id="ARBA00022729"/>
    </source>
</evidence>
<feature type="chain" id="PRO_5040879362" evidence="8">
    <location>
        <begin position="24"/>
        <end position="182"/>
    </location>
</feature>
<dbReference type="PANTHER" id="PTHR11691:SF73">
    <property type="entry name" value="INTERFERON BETA"/>
    <property type="match status" value="1"/>
</dbReference>
<proteinExistence type="inferred from homology"/>
<dbReference type="Gene3D" id="1.20.1250.10">
    <property type="match status" value="1"/>
</dbReference>
<evidence type="ECO:0000256" key="8">
    <source>
        <dbReference type="SAM" id="SignalP"/>
    </source>
</evidence>
<keyword evidence="3" id="KW-0202">Cytokine</keyword>
<dbReference type="GO" id="GO:0051607">
    <property type="term" value="P:defense response to virus"/>
    <property type="evidence" value="ECO:0007669"/>
    <property type="project" value="UniProtKB-KW"/>
</dbReference>
<keyword evidence="4" id="KW-0964">Secreted</keyword>
<evidence type="ECO:0000256" key="3">
    <source>
        <dbReference type="ARBA" id="ARBA00022514"/>
    </source>
</evidence>
<dbReference type="SUPFAM" id="SSF47266">
    <property type="entry name" value="4-helical cytokines"/>
    <property type="match status" value="1"/>
</dbReference>
<reference evidence="9" key="1">
    <citation type="submission" date="2021-02" db="EMBL/GenBank/DDBJ databases">
        <title>Comparative genomics reveals that relaxation of natural selection precedes convergent phenotypic evolution of cavefish.</title>
        <authorList>
            <person name="Peng Z."/>
        </authorList>
    </citation>
    <scope>NUCLEOTIDE SEQUENCE</scope>
    <source>
        <tissue evidence="9">Muscle</tissue>
    </source>
</reference>
<evidence type="ECO:0000256" key="2">
    <source>
        <dbReference type="ARBA" id="ARBA00011033"/>
    </source>
</evidence>
<keyword evidence="5 8" id="KW-0732">Signal</keyword>
<evidence type="ECO:0000313" key="10">
    <source>
        <dbReference type="Proteomes" id="UP001059041"/>
    </source>
</evidence>
<dbReference type="EMBL" id="JAFHDT010000018">
    <property type="protein sequence ID" value="KAI7797062.1"/>
    <property type="molecule type" value="Genomic_DNA"/>
</dbReference>
<dbReference type="GO" id="GO:0005126">
    <property type="term" value="F:cytokine receptor binding"/>
    <property type="evidence" value="ECO:0007669"/>
    <property type="project" value="InterPro"/>
</dbReference>
<dbReference type="GO" id="GO:0005125">
    <property type="term" value="F:cytokine activity"/>
    <property type="evidence" value="ECO:0007669"/>
    <property type="project" value="UniProtKB-KW"/>
</dbReference>
<evidence type="ECO:0000256" key="4">
    <source>
        <dbReference type="ARBA" id="ARBA00022525"/>
    </source>
</evidence>
<evidence type="ECO:0000256" key="6">
    <source>
        <dbReference type="ARBA" id="ARBA00023118"/>
    </source>
</evidence>
<dbReference type="Proteomes" id="UP001059041">
    <property type="component" value="Linkage Group LG18"/>
</dbReference>
<dbReference type="PANTHER" id="PTHR11691">
    <property type="entry name" value="TYPE I INTERFERON"/>
    <property type="match status" value="1"/>
</dbReference>